<dbReference type="SUPFAM" id="SSF160904">
    <property type="entry name" value="Jann2411-like"/>
    <property type="match status" value="1"/>
</dbReference>
<dbReference type="PANTHER" id="PTHR35525">
    <property type="entry name" value="BLL6575 PROTEIN"/>
    <property type="match status" value="1"/>
</dbReference>
<reference evidence="2 3" key="1">
    <citation type="submission" date="2018-07" db="EMBL/GenBank/DDBJ databases">
        <title>Genomic Encyclopedia of Type Strains, Phase IV (KMG-IV): sequencing the most valuable type-strain genomes for metagenomic binning, comparative biology and taxonomic classification.</title>
        <authorList>
            <person name="Goeker M."/>
        </authorList>
    </citation>
    <scope>NUCLEOTIDE SEQUENCE [LARGE SCALE GENOMIC DNA]</scope>
    <source>
        <strain evidence="2 3">DSM 14324</strain>
    </source>
</reference>
<dbReference type="Gene3D" id="1.10.3300.10">
    <property type="entry name" value="Jann2411-like domain"/>
    <property type="match status" value="1"/>
</dbReference>
<dbReference type="Pfam" id="PF11706">
    <property type="entry name" value="zf-CGNR"/>
    <property type="match status" value="1"/>
</dbReference>
<dbReference type="Pfam" id="PF07336">
    <property type="entry name" value="ABATE"/>
    <property type="match status" value="1"/>
</dbReference>
<comment type="caution">
    <text evidence="2">The sequence shown here is derived from an EMBL/GenBank/DDBJ whole genome shotgun (WGS) entry which is preliminary data.</text>
</comment>
<evidence type="ECO:0000313" key="3">
    <source>
        <dbReference type="Proteomes" id="UP000256334"/>
    </source>
</evidence>
<dbReference type="InterPro" id="IPR021005">
    <property type="entry name" value="Znf_CGNR"/>
</dbReference>
<dbReference type="InterPro" id="IPR010852">
    <property type="entry name" value="ABATE"/>
</dbReference>
<organism evidence="2 3">
    <name type="scientific">Kushneria indalinina DSM 14324</name>
    <dbReference type="NCBI Taxonomy" id="1122140"/>
    <lineage>
        <taxon>Bacteria</taxon>
        <taxon>Pseudomonadati</taxon>
        <taxon>Pseudomonadota</taxon>
        <taxon>Gammaproteobacteria</taxon>
        <taxon>Oceanospirillales</taxon>
        <taxon>Halomonadaceae</taxon>
        <taxon>Kushneria</taxon>
    </lineage>
</organism>
<dbReference type="RefSeq" id="WP_115853331.1">
    <property type="nucleotide sequence ID" value="NZ_QRDJ01000006.1"/>
</dbReference>
<evidence type="ECO:0000313" key="2">
    <source>
        <dbReference type="EMBL" id="REC96424.1"/>
    </source>
</evidence>
<dbReference type="PANTHER" id="PTHR35525:SF3">
    <property type="entry name" value="BLL6575 PROTEIN"/>
    <property type="match status" value="1"/>
</dbReference>
<dbReference type="OrthoDB" id="9808437at2"/>
<name>A0A3D9E1U2_9GAMM</name>
<evidence type="ECO:0000259" key="1">
    <source>
        <dbReference type="Pfam" id="PF11706"/>
    </source>
</evidence>
<dbReference type="EMBL" id="QRDJ01000006">
    <property type="protein sequence ID" value="REC96424.1"/>
    <property type="molecule type" value="Genomic_DNA"/>
</dbReference>
<protein>
    <submittedName>
        <fullName evidence="2">Putative RNA-binding Zn ribbon-like protein</fullName>
    </submittedName>
</protein>
<keyword evidence="3" id="KW-1185">Reference proteome</keyword>
<proteinExistence type="predicted"/>
<dbReference type="AlphaFoldDB" id="A0A3D9E1U2"/>
<sequence length="194" mass="21326">MDTPTDAPPASLFVGNNLALDFINTCYGTGEEAQEVFTDDARVLEWLKAAEVVSPSVEIAPEGLMTRAQALRSCAWTALEAAQEGKPAEVSLINEMLAQGQPARSLVWNDEAVAFELEQHRPHHDASGLLAPIAEALVALLTSEQFVYVKQCEAHDCVLLFLDQTKSHRRRWCNMATCGNRMKVAAFRARKKGT</sequence>
<feature type="domain" description="Zinc finger CGNR" evidence="1">
    <location>
        <begin position="149"/>
        <end position="191"/>
    </location>
</feature>
<dbReference type="Proteomes" id="UP000256334">
    <property type="component" value="Unassembled WGS sequence"/>
</dbReference>
<accession>A0A3D9E1U2</accession>
<gene>
    <name evidence="2" type="ORF">C8D72_1113</name>
</gene>
<dbReference type="InterPro" id="IPR023286">
    <property type="entry name" value="ABATE_dom_sf"/>
</dbReference>